<evidence type="ECO:0000313" key="1">
    <source>
        <dbReference type="EMBL" id="CAA9525625.1"/>
    </source>
</evidence>
<dbReference type="EMBL" id="CADCWB010000174">
    <property type="protein sequence ID" value="CAA9525625.1"/>
    <property type="molecule type" value="Genomic_DNA"/>
</dbReference>
<dbReference type="AlphaFoldDB" id="A0A6J4TK18"/>
<accession>A0A6J4TK18</accession>
<organism evidence="1">
    <name type="scientific">uncultured Sphingomonas sp</name>
    <dbReference type="NCBI Taxonomy" id="158754"/>
    <lineage>
        <taxon>Bacteria</taxon>
        <taxon>Pseudomonadati</taxon>
        <taxon>Pseudomonadota</taxon>
        <taxon>Alphaproteobacteria</taxon>
        <taxon>Sphingomonadales</taxon>
        <taxon>Sphingomonadaceae</taxon>
        <taxon>Sphingomonas</taxon>
        <taxon>environmental samples</taxon>
    </lineage>
</organism>
<feature type="non-terminal residue" evidence="1">
    <location>
        <position position="45"/>
    </location>
</feature>
<reference evidence="1" key="1">
    <citation type="submission" date="2020-02" db="EMBL/GenBank/DDBJ databases">
        <authorList>
            <person name="Meier V. D."/>
        </authorList>
    </citation>
    <scope>NUCLEOTIDE SEQUENCE</scope>
    <source>
        <strain evidence="1">AVDCRST_MAG62</strain>
    </source>
</reference>
<protein>
    <submittedName>
        <fullName evidence="1">Uncharacterized protein</fullName>
    </submittedName>
</protein>
<proteinExistence type="predicted"/>
<sequence length="45" mass="5002">CLRSRRSASGRCMPLSAPPKESHLLRSLRWSGHPHATPFTAAFRA</sequence>
<feature type="non-terminal residue" evidence="1">
    <location>
        <position position="1"/>
    </location>
</feature>
<name>A0A6J4TK18_9SPHN</name>
<gene>
    <name evidence="1" type="ORF">AVDCRST_MAG62-1434</name>
</gene>